<accession>A0A432XCK7</accession>
<name>A0A432XCK7_9GAMM</name>
<dbReference type="InterPro" id="IPR016869">
    <property type="entry name" value="UCP028135_HipA-like"/>
</dbReference>
<keyword evidence="2" id="KW-0808">Transferase</keyword>
<organism evidence="5 6">
    <name type="scientific">Pseudidiomarina aquimaris</name>
    <dbReference type="NCBI Taxonomy" id="641841"/>
    <lineage>
        <taxon>Bacteria</taxon>
        <taxon>Pseudomonadati</taxon>
        <taxon>Pseudomonadota</taxon>
        <taxon>Gammaproteobacteria</taxon>
        <taxon>Alteromonadales</taxon>
        <taxon>Idiomarinaceae</taxon>
        <taxon>Pseudidiomarina</taxon>
    </lineage>
</organism>
<dbReference type="Proteomes" id="UP000286678">
    <property type="component" value="Unassembled WGS sequence"/>
</dbReference>
<dbReference type="PIRSF" id="PIRSF028135">
    <property type="entry name" value="UCP028135_HipA-like"/>
    <property type="match status" value="1"/>
</dbReference>
<dbReference type="Pfam" id="PF07804">
    <property type="entry name" value="HipA_C"/>
    <property type="match status" value="1"/>
</dbReference>
<dbReference type="RefSeq" id="WP_126834608.1">
    <property type="nucleotide sequence ID" value="NZ_PIPT01000009.1"/>
</dbReference>
<comment type="caution">
    <text evidence="5">The sequence shown here is derived from an EMBL/GenBank/DDBJ whole genome shotgun (WGS) entry which is preliminary data.</text>
</comment>
<evidence type="ECO:0000256" key="3">
    <source>
        <dbReference type="ARBA" id="ARBA00022777"/>
    </source>
</evidence>
<dbReference type="InterPro" id="IPR012893">
    <property type="entry name" value="HipA-like_C"/>
</dbReference>
<dbReference type="InterPro" id="IPR052028">
    <property type="entry name" value="HipA_Ser/Thr_kinase"/>
</dbReference>
<dbReference type="EMBL" id="PIPT01000009">
    <property type="protein sequence ID" value="RUO46392.1"/>
    <property type="molecule type" value="Genomic_DNA"/>
</dbReference>
<evidence type="ECO:0000256" key="1">
    <source>
        <dbReference type="ARBA" id="ARBA00010164"/>
    </source>
</evidence>
<evidence type="ECO:0000259" key="4">
    <source>
        <dbReference type="Pfam" id="PF07804"/>
    </source>
</evidence>
<sequence>MQKLTLQLFNQGRWHDAAELIFHDNVAHGSVTLAYTHAYITEVLQYEAIDSSACTVNAPVGVLPVDYPSWPALLDDLLPVGKSRDWWLARLDLKREPEFVQNIELLTHAVMAPIGNLRVKEAFANRHNDIEQRFPLQAVVELQHDFLEYANENGAAVGGATGAVGVAPKLLLMVEGEQVYIDGDFAGKPLAAKPYLTKFARNRRTRLDNDILAAESCYYKVLAKFLAGSGIETIDTENMMLHQHEGQVSLWLPRFDVVEENGLAKRIGVESIYSIINAGPGSAQNHFEVMSEVWAKIRSGTQMSKAEFAKQYLVRDLLNLVFGNSDNHGRNISFLKLDGDIRFAPIYDFAPMKADPEMVVRLFKWPRQFESASIVKFDRVVQELEAFAPADELLAFLKTTAKKLVHLKDELCLAGCPERILEFPAIGLERTREKLTEMGVLDD</sequence>
<reference evidence="6" key="1">
    <citation type="journal article" date="2018" name="Front. Microbiol.">
        <title>Genome-Based Analysis Reveals the Taxonomy and Diversity of the Family Idiomarinaceae.</title>
        <authorList>
            <person name="Liu Y."/>
            <person name="Lai Q."/>
            <person name="Shao Z."/>
        </authorList>
    </citation>
    <scope>NUCLEOTIDE SEQUENCE [LARGE SCALE GENOMIC DNA]</scope>
    <source>
        <strain evidence="6">SW15</strain>
    </source>
</reference>
<proteinExistence type="inferred from homology"/>
<comment type="similarity">
    <text evidence="1">Belongs to the HipA Ser/Thr kinase family.</text>
</comment>
<evidence type="ECO:0000313" key="6">
    <source>
        <dbReference type="Proteomes" id="UP000286678"/>
    </source>
</evidence>
<gene>
    <name evidence="5" type="ORF">CWE21_11580</name>
</gene>
<dbReference type="AlphaFoldDB" id="A0A432XCK7"/>
<keyword evidence="3" id="KW-0418">Kinase</keyword>
<protein>
    <submittedName>
        <fullName evidence="5">HipA-like protein</fullName>
    </submittedName>
</protein>
<dbReference type="OrthoDB" id="9805913at2"/>
<keyword evidence="6" id="KW-1185">Reference proteome</keyword>
<feature type="domain" description="HipA-like C-terminal" evidence="4">
    <location>
        <begin position="164"/>
        <end position="361"/>
    </location>
</feature>
<dbReference type="GO" id="GO:0004674">
    <property type="term" value="F:protein serine/threonine kinase activity"/>
    <property type="evidence" value="ECO:0007669"/>
    <property type="project" value="TreeGrafter"/>
</dbReference>
<evidence type="ECO:0000313" key="5">
    <source>
        <dbReference type="EMBL" id="RUO46392.1"/>
    </source>
</evidence>
<dbReference type="PANTHER" id="PTHR37419">
    <property type="entry name" value="SERINE/THREONINE-PROTEIN KINASE TOXIN HIPA"/>
    <property type="match status" value="1"/>
</dbReference>
<dbReference type="PANTHER" id="PTHR37419:SF8">
    <property type="entry name" value="TOXIN YJJJ"/>
    <property type="match status" value="1"/>
</dbReference>
<dbReference type="GO" id="GO:0005829">
    <property type="term" value="C:cytosol"/>
    <property type="evidence" value="ECO:0007669"/>
    <property type="project" value="TreeGrafter"/>
</dbReference>
<evidence type="ECO:0000256" key="2">
    <source>
        <dbReference type="ARBA" id="ARBA00022679"/>
    </source>
</evidence>